<dbReference type="Pfam" id="PF17917">
    <property type="entry name" value="RT_RNaseH"/>
    <property type="match status" value="1"/>
</dbReference>
<keyword evidence="1" id="KW-0808">Transferase</keyword>
<evidence type="ECO:0000256" key="1">
    <source>
        <dbReference type="ARBA" id="ARBA00022679"/>
    </source>
</evidence>
<dbReference type="PANTHER" id="PTHR34072">
    <property type="entry name" value="ENZYMATIC POLYPROTEIN-RELATED"/>
    <property type="match status" value="1"/>
</dbReference>
<sequence>SIHRSVAASKPKTMQEATEMPTGLMDKKICTYAKRQAANNRKFEDTSRNNQCQQQPPKRQDVARGYAAGSGNRQQYAGPRPLCPKYNFNHDGPCIPRCYKCNKIGHLAHDCRSPTNANVANNQRGKGVCSGQCRDKPECEHRYGYVPSQQLLCFSGRETLIFHGDGSNQEHETRLNIISCAKTRKYMLKGCQVFLAHVTMKEAEDKSKKKQLKNVPIIRDFPEVFLEDLSVLPPTRQVEELYAKFSKCEFWIPKKKIKFEWGDKQEAAFQLLKQKCVVHQFWLYQREVKILSHTAMLPSKRHYLYETKCTVFTDHKSLQHILNQKDLNMRQCCWLELLSDYDCEICYHSGKANVVADALSRKEREPLRVRALVMTIGLDLPKQILNAQTKARKLENIIKEDV</sequence>
<dbReference type="GO" id="GO:0003676">
    <property type="term" value="F:nucleic acid binding"/>
    <property type="evidence" value="ECO:0007669"/>
    <property type="project" value="InterPro"/>
</dbReference>
<feature type="compositionally biased region" description="Polar residues" evidence="8">
    <location>
        <begin position="48"/>
        <end position="57"/>
    </location>
</feature>
<dbReference type="GO" id="GO:0016787">
    <property type="term" value="F:hydrolase activity"/>
    <property type="evidence" value="ECO:0007669"/>
    <property type="project" value="UniProtKB-KW"/>
</dbReference>
<comment type="caution">
    <text evidence="10">The sequence shown here is derived from an EMBL/GenBank/DDBJ whole genome shotgun (WGS) entry which is preliminary data.</text>
</comment>
<dbReference type="SUPFAM" id="SSF57756">
    <property type="entry name" value="Retrovirus zinc finger-like domains"/>
    <property type="match status" value="1"/>
</dbReference>
<dbReference type="SMART" id="SM00343">
    <property type="entry name" value="ZnF_C2HC"/>
    <property type="match status" value="1"/>
</dbReference>
<dbReference type="InterPro" id="IPR041373">
    <property type="entry name" value="RT_RNaseH"/>
</dbReference>
<dbReference type="GO" id="GO:0004519">
    <property type="term" value="F:endonuclease activity"/>
    <property type="evidence" value="ECO:0007669"/>
    <property type="project" value="UniProtKB-KW"/>
</dbReference>
<dbReference type="PANTHER" id="PTHR34072:SF52">
    <property type="entry name" value="RIBONUCLEASE H"/>
    <property type="match status" value="1"/>
</dbReference>
<feature type="region of interest" description="Disordered" evidence="8">
    <location>
        <begin position="40"/>
        <end position="63"/>
    </location>
</feature>
<evidence type="ECO:0000313" key="10">
    <source>
        <dbReference type="EMBL" id="GFB11902.1"/>
    </source>
</evidence>
<dbReference type="AlphaFoldDB" id="A0A699KYD6"/>
<dbReference type="PROSITE" id="PS50158">
    <property type="entry name" value="ZF_CCHC"/>
    <property type="match status" value="1"/>
</dbReference>
<evidence type="ECO:0000256" key="4">
    <source>
        <dbReference type="ARBA" id="ARBA00022759"/>
    </source>
</evidence>
<dbReference type="SUPFAM" id="SSF56672">
    <property type="entry name" value="DNA/RNA polymerases"/>
    <property type="match status" value="1"/>
</dbReference>
<protein>
    <submittedName>
        <fullName evidence="10">Putative reverse transcriptase domain-containing protein</fullName>
    </submittedName>
</protein>
<evidence type="ECO:0000256" key="3">
    <source>
        <dbReference type="ARBA" id="ARBA00022722"/>
    </source>
</evidence>
<dbReference type="InterPro" id="IPR043502">
    <property type="entry name" value="DNA/RNA_pol_sf"/>
</dbReference>
<dbReference type="GO" id="GO:0003964">
    <property type="term" value="F:RNA-directed DNA polymerase activity"/>
    <property type="evidence" value="ECO:0007669"/>
    <property type="project" value="UniProtKB-KW"/>
</dbReference>
<dbReference type="InterPro" id="IPR001878">
    <property type="entry name" value="Znf_CCHC"/>
</dbReference>
<keyword evidence="7" id="KW-0863">Zinc-finger</keyword>
<accession>A0A699KYD6</accession>
<dbReference type="CDD" id="cd09274">
    <property type="entry name" value="RNase_HI_RT_Ty3"/>
    <property type="match status" value="1"/>
</dbReference>
<dbReference type="EMBL" id="BKCJ010556111">
    <property type="protein sequence ID" value="GFB11902.1"/>
    <property type="molecule type" value="Genomic_DNA"/>
</dbReference>
<evidence type="ECO:0000256" key="8">
    <source>
        <dbReference type="SAM" id="MobiDB-lite"/>
    </source>
</evidence>
<feature type="non-terminal residue" evidence="10">
    <location>
        <position position="1"/>
    </location>
</feature>
<evidence type="ECO:0000256" key="7">
    <source>
        <dbReference type="PROSITE-ProRule" id="PRU00047"/>
    </source>
</evidence>
<keyword evidence="5" id="KW-0378">Hydrolase</keyword>
<keyword evidence="7" id="KW-0862">Zinc</keyword>
<proteinExistence type="predicted"/>
<organism evidence="10">
    <name type="scientific">Tanacetum cinerariifolium</name>
    <name type="common">Dalmatian daisy</name>
    <name type="synonym">Chrysanthemum cinerariifolium</name>
    <dbReference type="NCBI Taxonomy" id="118510"/>
    <lineage>
        <taxon>Eukaryota</taxon>
        <taxon>Viridiplantae</taxon>
        <taxon>Streptophyta</taxon>
        <taxon>Embryophyta</taxon>
        <taxon>Tracheophyta</taxon>
        <taxon>Spermatophyta</taxon>
        <taxon>Magnoliopsida</taxon>
        <taxon>eudicotyledons</taxon>
        <taxon>Gunneridae</taxon>
        <taxon>Pentapetalae</taxon>
        <taxon>asterids</taxon>
        <taxon>campanulids</taxon>
        <taxon>Asterales</taxon>
        <taxon>Asteraceae</taxon>
        <taxon>Asteroideae</taxon>
        <taxon>Anthemideae</taxon>
        <taxon>Anthemidinae</taxon>
        <taxon>Tanacetum</taxon>
    </lineage>
</organism>
<evidence type="ECO:0000256" key="5">
    <source>
        <dbReference type="ARBA" id="ARBA00022801"/>
    </source>
</evidence>
<evidence type="ECO:0000259" key="9">
    <source>
        <dbReference type="PROSITE" id="PS50158"/>
    </source>
</evidence>
<reference evidence="10" key="1">
    <citation type="journal article" date="2019" name="Sci. Rep.">
        <title>Draft genome of Tanacetum cinerariifolium, the natural source of mosquito coil.</title>
        <authorList>
            <person name="Yamashiro T."/>
            <person name="Shiraishi A."/>
            <person name="Satake H."/>
            <person name="Nakayama K."/>
        </authorList>
    </citation>
    <scope>NUCLEOTIDE SEQUENCE</scope>
</reference>
<keyword evidence="2" id="KW-0548">Nucleotidyltransferase</keyword>
<dbReference type="GO" id="GO:0008270">
    <property type="term" value="F:zinc ion binding"/>
    <property type="evidence" value="ECO:0007669"/>
    <property type="project" value="UniProtKB-KW"/>
</dbReference>
<gene>
    <name evidence="10" type="ORF">Tci_683873</name>
</gene>
<dbReference type="Pfam" id="PF00098">
    <property type="entry name" value="zf-CCHC"/>
    <property type="match status" value="1"/>
</dbReference>
<dbReference type="InterPro" id="IPR036875">
    <property type="entry name" value="Znf_CCHC_sf"/>
</dbReference>
<keyword evidence="7" id="KW-0479">Metal-binding</keyword>
<name>A0A699KYD6_TANCI</name>
<evidence type="ECO:0000256" key="2">
    <source>
        <dbReference type="ARBA" id="ARBA00022695"/>
    </source>
</evidence>
<feature type="domain" description="CCHC-type" evidence="9">
    <location>
        <begin position="97"/>
        <end position="113"/>
    </location>
</feature>
<keyword evidence="3" id="KW-0540">Nuclease</keyword>
<evidence type="ECO:0000256" key="6">
    <source>
        <dbReference type="ARBA" id="ARBA00022918"/>
    </source>
</evidence>
<keyword evidence="4" id="KW-0255">Endonuclease</keyword>
<keyword evidence="6 10" id="KW-0695">RNA-directed DNA polymerase</keyword>